<proteinExistence type="predicted"/>
<feature type="compositionally biased region" description="Low complexity" evidence="1">
    <location>
        <begin position="270"/>
        <end position="285"/>
    </location>
</feature>
<evidence type="ECO:0000313" key="3">
    <source>
        <dbReference type="Proteomes" id="UP001064489"/>
    </source>
</evidence>
<reference evidence="2" key="1">
    <citation type="journal article" date="2022" name="Plant J.">
        <title>Strategies of tolerance reflected in two North American maple genomes.</title>
        <authorList>
            <person name="McEvoy S.L."/>
            <person name="Sezen U.U."/>
            <person name="Trouern-Trend A."/>
            <person name="McMahon S.M."/>
            <person name="Schaberg P.G."/>
            <person name="Yang J."/>
            <person name="Wegrzyn J.L."/>
            <person name="Swenson N.G."/>
        </authorList>
    </citation>
    <scope>NUCLEOTIDE SEQUENCE</scope>
    <source>
        <strain evidence="2">91603</strain>
    </source>
</reference>
<organism evidence="2 3">
    <name type="scientific">Acer negundo</name>
    <name type="common">Box elder</name>
    <dbReference type="NCBI Taxonomy" id="4023"/>
    <lineage>
        <taxon>Eukaryota</taxon>
        <taxon>Viridiplantae</taxon>
        <taxon>Streptophyta</taxon>
        <taxon>Embryophyta</taxon>
        <taxon>Tracheophyta</taxon>
        <taxon>Spermatophyta</taxon>
        <taxon>Magnoliopsida</taxon>
        <taxon>eudicotyledons</taxon>
        <taxon>Gunneridae</taxon>
        <taxon>Pentapetalae</taxon>
        <taxon>rosids</taxon>
        <taxon>malvids</taxon>
        <taxon>Sapindales</taxon>
        <taxon>Sapindaceae</taxon>
        <taxon>Hippocastanoideae</taxon>
        <taxon>Acereae</taxon>
        <taxon>Acer</taxon>
    </lineage>
</organism>
<accession>A0AAD5JBF5</accession>
<sequence length="351" mass="40398">MTTEKENSSFIQPAIPWFDGHYDHWAMLMENFPRSKEYWGLIENGIPTAAEGTEPTEAHRNTIADLKLKDLKVNNYLFQAIDRTIIETILIKETAKAIWDSMKLKYQSSTKVKRAQLQALRREFKILGMKEGEKVDEYFARTLTIVNKMKAQGKRMEQSVIIEKILRSMTLKFNYVVCLIEESNDLSTMTIYELQSSLLVHEQRMQGQKEEEHALKITNSEKWNWGRSAEEVKHDVLEWGDENEVDNEDVDANEVGEGLEDEQADQETDNSSSNESSEEAPSSPNQGRNRRKTGLVTTADGRRQLLATESGWRSWLDALFWSGSGRPRSRLKADGSRPRSRLDALFCWTLL</sequence>
<evidence type="ECO:0008006" key="4">
    <source>
        <dbReference type="Google" id="ProtNLM"/>
    </source>
</evidence>
<evidence type="ECO:0000256" key="1">
    <source>
        <dbReference type="SAM" id="MobiDB-lite"/>
    </source>
</evidence>
<dbReference type="EMBL" id="JAJSOW010000100">
    <property type="protein sequence ID" value="KAI9187220.1"/>
    <property type="molecule type" value="Genomic_DNA"/>
</dbReference>
<dbReference type="Pfam" id="PF14223">
    <property type="entry name" value="Retrotran_gag_2"/>
    <property type="match status" value="1"/>
</dbReference>
<feature type="compositionally biased region" description="Acidic residues" evidence="1">
    <location>
        <begin position="258"/>
        <end position="268"/>
    </location>
</feature>
<name>A0AAD5JBF5_ACENE</name>
<reference evidence="2" key="2">
    <citation type="submission" date="2023-02" db="EMBL/GenBank/DDBJ databases">
        <authorList>
            <person name="Swenson N.G."/>
            <person name="Wegrzyn J.L."/>
            <person name="Mcevoy S.L."/>
        </authorList>
    </citation>
    <scope>NUCLEOTIDE SEQUENCE</scope>
    <source>
        <strain evidence="2">91603</strain>
        <tissue evidence="2">Leaf</tissue>
    </source>
</reference>
<dbReference type="AlphaFoldDB" id="A0AAD5JBF5"/>
<dbReference type="PANTHER" id="PTHR35317">
    <property type="entry name" value="OS04G0629600 PROTEIN"/>
    <property type="match status" value="1"/>
</dbReference>
<keyword evidence="3" id="KW-1185">Reference proteome</keyword>
<dbReference type="PANTHER" id="PTHR35317:SF27">
    <property type="entry name" value="RETROVIRUS-RELATED POL POLYPROTEIN FROM TRANSPOSON TNT 1-94"/>
    <property type="match status" value="1"/>
</dbReference>
<dbReference type="Proteomes" id="UP001064489">
    <property type="component" value="Chromosome 3"/>
</dbReference>
<feature type="region of interest" description="Disordered" evidence="1">
    <location>
        <begin position="258"/>
        <end position="302"/>
    </location>
</feature>
<evidence type="ECO:0000313" key="2">
    <source>
        <dbReference type="EMBL" id="KAI9187220.1"/>
    </source>
</evidence>
<protein>
    <recommendedName>
        <fullName evidence="4">Retrovirus-related Pol polyprotein from transposon TNT 1-94</fullName>
    </recommendedName>
</protein>
<gene>
    <name evidence="2" type="ORF">LWI28_025680</name>
</gene>
<comment type="caution">
    <text evidence="2">The sequence shown here is derived from an EMBL/GenBank/DDBJ whole genome shotgun (WGS) entry which is preliminary data.</text>
</comment>